<dbReference type="AlphaFoldDB" id="A0A1V3ZY78"/>
<organism evidence="2 3">
    <name type="scientific">Streptomyces tsukubensis</name>
    <dbReference type="NCBI Taxonomy" id="83656"/>
    <lineage>
        <taxon>Bacteria</taxon>
        <taxon>Bacillati</taxon>
        <taxon>Actinomycetota</taxon>
        <taxon>Actinomycetes</taxon>
        <taxon>Kitasatosporales</taxon>
        <taxon>Streptomycetaceae</taxon>
        <taxon>Streptomyces</taxon>
    </lineage>
</organism>
<feature type="domain" description="PDZ" evidence="1">
    <location>
        <begin position="146"/>
        <end position="200"/>
    </location>
</feature>
<name>A0A1V3ZY78_9ACTN</name>
<accession>A0A1V3ZY78</accession>
<protein>
    <recommendedName>
        <fullName evidence="1">PDZ domain-containing protein</fullName>
    </recommendedName>
</protein>
<dbReference type="InterPro" id="IPR001478">
    <property type="entry name" value="PDZ"/>
</dbReference>
<evidence type="ECO:0000313" key="3">
    <source>
        <dbReference type="Proteomes" id="UP000190539"/>
    </source>
</evidence>
<comment type="caution">
    <text evidence="2">The sequence shown here is derived from an EMBL/GenBank/DDBJ whole genome shotgun (WGS) entry which is preliminary data.</text>
</comment>
<dbReference type="SMART" id="SM00228">
    <property type="entry name" value="PDZ"/>
    <property type="match status" value="1"/>
</dbReference>
<dbReference type="Proteomes" id="UP000190539">
    <property type="component" value="Unassembled WGS sequence"/>
</dbReference>
<sequence length="239" mass="24651">MLVAVALPPAHAVTAAPAHTPAAVSHAPRAVMIPPQQDVPELNAPGDPVDVVFPPDNRTRPGTGRFTVTAPPHTRITALGMRCLTNSSCSAAIAGDGSTATVTLRRGRWTFSSPVTVTLQASPSAPLPGGRYAGVFTAGNESQPLTVEITEGNQGTLGISHKDAPDRGGAQVVFVGRGGAADTAGIREGDIITSINNTPVTTSNELRNARLGKLRQGATIPVTYRQPNGTTRTTQVTLT</sequence>
<evidence type="ECO:0000313" key="2">
    <source>
        <dbReference type="EMBL" id="OON71238.1"/>
    </source>
</evidence>
<dbReference type="SUPFAM" id="SSF50156">
    <property type="entry name" value="PDZ domain-like"/>
    <property type="match status" value="1"/>
</dbReference>
<proteinExistence type="predicted"/>
<dbReference type="InterPro" id="IPR036034">
    <property type="entry name" value="PDZ_sf"/>
</dbReference>
<keyword evidence="3" id="KW-1185">Reference proteome</keyword>
<dbReference type="STRING" id="83656.B1H18_34570"/>
<dbReference type="EMBL" id="MVFC01000073">
    <property type="protein sequence ID" value="OON71238.1"/>
    <property type="molecule type" value="Genomic_DNA"/>
</dbReference>
<evidence type="ECO:0000259" key="1">
    <source>
        <dbReference type="PROSITE" id="PS50106"/>
    </source>
</evidence>
<dbReference type="Gene3D" id="2.30.42.10">
    <property type="match status" value="1"/>
</dbReference>
<dbReference type="PROSITE" id="PS50106">
    <property type="entry name" value="PDZ"/>
    <property type="match status" value="1"/>
</dbReference>
<reference evidence="2 3" key="1">
    <citation type="submission" date="2017-02" db="EMBL/GenBank/DDBJ databases">
        <title>Draft Genome Sequence of Streptomyces tsukubaensis F601, a Producer of the immunosuppressant tacrolimus FK506.</title>
        <authorList>
            <person name="Zong G."/>
            <person name="Zhong C."/>
            <person name="Fu J."/>
            <person name="Qin R."/>
            <person name="Cao G."/>
        </authorList>
    </citation>
    <scope>NUCLEOTIDE SEQUENCE [LARGE SCALE GENOMIC DNA]</scope>
    <source>
        <strain evidence="2 3">F601</strain>
    </source>
</reference>
<dbReference type="Pfam" id="PF00595">
    <property type="entry name" value="PDZ"/>
    <property type="match status" value="1"/>
</dbReference>
<gene>
    <name evidence="2" type="ORF">B1H18_34570</name>
</gene>